<comment type="subcellular location">
    <subcellularLocation>
        <location evidence="2">Chromosome</location>
        <location evidence="2">Centromere</location>
        <location evidence="2">Kinetochore</location>
    </subcellularLocation>
    <subcellularLocation>
        <location evidence="1">Cytoplasm</location>
        <location evidence="1">Cytoskeleton</location>
        <location evidence="1">Spindle</location>
    </subcellularLocation>
</comment>
<dbReference type="Proteomes" id="UP000589485">
    <property type="component" value="Unassembled WGS sequence"/>
</dbReference>
<keyword evidence="12" id="KW-0137">Centromere</keyword>
<protein>
    <recommendedName>
        <fullName evidence="13">Protein FAM33A</fullName>
    </recommendedName>
</protein>
<organism evidence="15 16">
    <name type="scientific">Sapayoa aenigma</name>
    <name type="common">broad-billed sapayoa</name>
    <dbReference type="NCBI Taxonomy" id="239371"/>
    <lineage>
        <taxon>Eukaryota</taxon>
        <taxon>Metazoa</taxon>
        <taxon>Chordata</taxon>
        <taxon>Craniata</taxon>
        <taxon>Vertebrata</taxon>
        <taxon>Euteleostomi</taxon>
        <taxon>Archelosauria</taxon>
        <taxon>Archosauria</taxon>
        <taxon>Dinosauria</taxon>
        <taxon>Saurischia</taxon>
        <taxon>Theropoda</taxon>
        <taxon>Coelurosauria</taxon>
        <taxon>Aves</taxon>
        <taxon>Neognathae</taxon>
        <taxon>Neoaves</taxon>
        <taxon>Telluraves</taxon>
        <taxon>Australaves</taxon>
        <taxon>Passeriformes</taxon>
        <taxon>Tyrannidae</taxon>
        <taxon>Sapayoa</taxon>
    </lineage>
</organism>
<keyword evidence="6" id="KW-0132">Cell division</keyword>
<keyword evidence="8" id="KW-0498">Mitosis</keyword>
<evidence type="ECO:0000313" key="16">
    <source>
        <dbReference type="Proteomes" id="UP000589485"/>
    </source>
</evidence>
<keyword evidence="4" id="KW-0158">Chromosome</keyword>
<evidence type="ECO:0000256" key="5">
    <source>
        <dbReference type="ARBA" id="ARBA00022490"/>
    </source>
</evidence>
<evidence type="ECO:0000256" key="6">
    <source>
        <dbReference type="ARBA" id="ARBA00022618"/>
    </source>
</evidence>
<dbReference type="PANTHER" id="PTHR32017:SF3">
    <property type="entry name" value="SPINDLE AND KINETOCHORE-ASSOCIATED PROTEIN 2"/>
    <property type="match status" value="1"/>
</dbReference>
<keyword evidence="10" id="KW-0206">Cytoskeleton</keyword>
<evidence type="ECO:0000313" key="15">
    <source>
        <dbReference type="EMBL" id="NXA09221.1"/>
    </source>
</evidence>
<dbReference type="GO" id="GO:0008017">
    <property type="term" value="F:microtubule binding"/>
    <property type="evidence" value="ECO:0007669"/>
    <property type="project" value="InterPro"/>
</dbReference>
<dbReference type="GO" id="GO:0000278">
    <property type="term" value="P:mitotic cell cycle"/>
    <property type="evidence" value="ECO:0007669"/>
    <property type="project" value="TreeGrafter"/>
</dbReference>
<feature type="domain" description="Ska2 N-terminal" evidence="14">
    <location>
        <begin position="1"/>
        <end position="88"/>
    </location>
</feature>
<reference evidence="15 16" key="1">
    <citation type="submission" date="2019-09" db="EMBL/GenBank/DDBJ databases">
        <title>Bird 10,000 Genomes (B10K) Project - Family phase.</title>
        <authorList>
            <person name="Zhang G."/>
        </authorList>
    </citation>
    <scope>NUCLEOTIDE SEQUENCE [LARGE SCALE GENOMIC DNA]</scope>
    <source>
        <strain evidence="15">B10K-DU-030-41</strain>
        <tissue evidence="15">Muscle</tissue>
    </source>
</reference>
<evidence type="ECO:0000256" key="13">
    <source>
        <dbReference type="ARBA" id="ARBA00029651"/>
    </source>
</evidence>
<comment type="similarity">
    <text evidence="3">Belongs to the SKA2 family.</text>
</comment>
<proteinExistence type="inferred from homology"/>
<keyword evidence="16" id="KW-1185">Reference proteome</keyword>
<evidence type="ECO:0000256" key="10">
    <source>
        <dbReference type="ARBA" id="ARBA00023212"/>
    </source>
</evidence>
<evidence type="ECO:0000256" key="3">
    <source>
        <dbReference type="ARBA" id="ARBA00010684"/>
    </source>
</evidence>
<evidence type="ECO:0000256" key="8">
    <source>
        <dbReference type="ARBA" id="ARBA00022776"/>
    </source>
</evidence>
<sequence length="89" mass="10328">FQKAESDLDCIQHRLECEIRRNLPERPAAEENPVALLEELSVVKSRYKTLCLQLKKVSMEQKESMRGIRAALENTMRTVQALQKQTDLE</sequence>
<dbReference type="EMBL" id="VZSY01000263">
    <property type="protein sequence ID" value="NXA09221.1"/>
    <property type="molecule type" value="Genomic_DNA"/>
</dbReference>
<keyword evidence="11" id="KW-0131">Cell cycle</keyword>
<evidence type="ECO:0000256" key="4">
    <source>
        <dbReference type="ARBA" id="ARBA00022454"/>
    </source>
</evidence>
<dbReference type="Pfam" id="PF16740">
    <property type="entry name" value="SKA2"/>
    <property type="match status" value="1"/>
</dbReference>
<evidence type="ECO:0000256" key="12">
    <source>
        <dbReference type="ARBA" id="ARBA00023328"/>
    </source>
</evidence>
<keyword evidence="5" id="KW-0963">Cytoplasm</keyword>
<evidence type="ECO:0000256" key="1">
    <source>
        <dbReference type="ARBA" id="ARBA00004186"/>
    </source>
</evidence>
<dbReference type="InterPro" id="IPR042091">
    <property type="entry name" value="Ska2_N"/>
</dbReference>
<dbReference type="GO" id="GO:0005876">
    <property type="term" value="C:spindle microtubule"/>
    <property type="evidence" value="ECO:0007669"/>
    <property type="project" value="InterPro"/>
</dbReference>
<name>A0A7K7T074_9TYRA</name>
<dbReference type="OrthoDB" id="193920at2759"/>
<keyword evidence="9" id="KW-0995">Kinetochore</keyword>
<feature type="non-terminal residue" evidence="15">
    <location>
        <position position="1"/>
    </location>
</feature>
<dbReference type="GO" id="GO:0007059">
    <property type="term" value="P:chromosome segregation"/>
    <property type="evidence" value="ECO:0007669"/>
    <property type="project" value="InterPro"/>
</dbReference>
<evidence type="ECO:0000256" key="2">
    <source>
        <dbReference type="ARBA" id="ARBA00004629"/>
    </source>
</evidence>
<comment type="caution">
    <text evidence="15">The sequence shown here is derived from an EMBL/GenBank/DDBJ whole genome shotgun (WGS) entry which is preliminary data.</text>
</comment>
<dbReference type="InterPro" id="IPR026762">
    <property type="entry name" value="Ska2"/>
</dbReference>
<dbReference type="GO" id="GO:0051301">
    <property type="term" value="P:cell division"/>
    <property type="evidence" value="ECO:0007669"/>
    <property type="project" value="UniProtKB-KW"/>
</dbReference>
<dbReference type="Gene3D" id="6.10.250.1380">
    <property type="match status" value="1"/>
</dbReference>
<dbReference type="GO" id="GO:0000940">
    <property type="term" value="C:outer kinetochore"/>
    <property type="evidence" value="ECO:0007669"/>
    <property type="project" value="InterPro"/>
</dbReference>
<evidence type="ECO:0000259" key="14">
    <source>
        <dbReference type="Pfam" id="PF16740"/>
    </source>
</evidence>
<dbReference type="PANTHER" id="PTHR32017">
    <property type="entry name" value="SPINDLE AND KINETOCHORE-ASSOCIATED PROTEIN 2"/>
    <property type="match status" value="1"/>
</dbReference>
<evidence type="ECO:0000256" key="11">
    <source>
        <dbReference type="ARBA" id="ARBA00023306"/>
    </source>
</evidence>
<dbReference type="AlphaFoldDB" id="A0A7K7T074"/>
<evidence type="ECO:0000256" key="9">
    <source>
        <dbReference type="ARBA" id="ARBA00022838"/>
    </source>
</evidence>
<gene>
    <name evidence="15" type="primary">Ska2</name>
    <name evidence="15" type="ORF">SAPAEN_R13785</name>
</gene>
<accession>A0A7K7T074</accession>
<keyword evidence="7" id="KW-0493">Microtubule</keyword>
<feature type="non-terminal residue" evidence="15">
    <location>
        <position position="89"/>
    </location>
</feature>
<evidence type="ECO:0000256" key="7">
    <source>
        <dbReference type="ARBA" id="ARBA00022701"/>
    </source>
</evidence>